<comment type="similarity">
    <text evidence="1">Belongs to the AHA1 family.</text>
</comment>
<dbReference type="OrthoDB" id="384974at2"/>
<reference evidence="3 4" key="1">
    <citation type="submission" date="2018-09" db="EMBL/GenBank/DDBJ databases">
        <title>Cohnella cavernae sp. nov., isolated from a karst cave.</title>
        <authorList>
            <person name="Zhu H."/>
        </authorList>
    </citation>
    <scope>NUCLEOTIDE SEQUENCE [LARGE SCALE GENOMIC DNA]</scope>
    <source>
        <strain evidence="3 4">K2E09-144</strain>
    </source>
</reference>
<name>A0A398CRT0_9BACL</name>
<dbReference type="AlphaFoldDB" id="A0A398CRT0"/>
<dbReference type="EMBL" id="QXJM01000014">
    <property type="protein sequence ID" value="RIE05263.1"/>
    <property type="molecule type" value="Genomic_DNA"/>
</dbReference>
<comment type="caution">
    <text evidence="3">The sequence shown here is derived from an EMBL/GenBank/DDBJ whole genome shotgun (WGS) entry which is preliminary data.</text>
</comment>
<proteinExistence type="inferred from homology"/>
<dbReference type="InterPro" id="IPR013538">
    <property type="entry name" value="ASHA1/2-like_C"/>
</dbReference>
<dbReference type="SUPFAM" id="SSF55961">
    <property type="entry name" value="Bet v1-like"/>
    <property type="match status" value="1"/>
</dbReference>
<dbReference type="InterPro" id="IPR023393">
    <property type="entry name" value="START-like_dom_sf"/>
</dbReference>
<dbReference type="Proteomes" id="UP000266340">
    <property type="component" value="Unassembled WGS sequence"/>
</dbReference>
<evidence type="ECO:0000259" key="2">
    <source>
        <dbReference type="Pfam" id="PF08327"/>
    </source>
</evidence>
<feature type="domain" description="Activator of Hsp90 ATPase homologue 1/2-like C-terminal" evidence="2">
    <location>
        <begin position="18"/>
        <end position="138"/>
    </location>
</feature>
<dbReference type="Gene3D" id="3.30.530.20">
    <property type="match status" value="1"/>
</dbReference>
<evidence type="ECO:0000313" key="4">
    <source>
        <dbReference type="Proteomes" id="UP000266340"/>
    </source>
</evidence>
<accession>A0A398CRT0</accession>
<dbReference type="CDD" id="cd08897">
    <property type="entry name" value="SRPBCC_CalC_Aha1-like_4"/>
    <property type="match status" value="1"/>
</dbReference>
<organism evidence="3 4">
    <name type="scientific">Cohnella faecalis</name>
    <dbReference type="NCBI Taxonomy" id="2315694"/>
    <lineage>
        <taxon>Bacteria</taxon>
        <taxon>Bacillati</taxon>
        <taxon>Bacillota</taxon>
        <taxon>Bacilli</taxon>
        <taxon>Bacillales</taxon>
        <taxon>Paenibacillaceae</taxon>
        <taxon>Cohnella</taxon>
    </lineage>
</organism>
<evidence type="ECO:0000313" key="3">
    <source>
        <dbReference type="EMBL" id="RIE05263.1"/>
    </source>
</evidence>
<sequence>METGKNETITVETTVQKPVGEVWRYWTQPEHITKWSFASEDWHAPNAENDVRAGGKFITRMEAKDGSFGFDFGGVYDEVRINEFISYTLDDGRKVAITFISQENDTKIIEAFEAETANPIEMQKAGWQAFMDNFKKYSEACKED</sequence>
<gene>
    <name evidence="3" type="ORF">D3H35_01710</name>
</gene>
<dbReference type="RefSeq" id="WP_119147495.1">
    <property type="nucleotide sequence ID" value="NZ_JBHSOV010000005.1"/>
</dbReference>
<keyword evidence="4" id="KW-1185">Reference proteome</keyword>
<dbReference type="Pfam" id="PF08327">
    <property type="entry name" value="AHSA1"/>
    <property type="match status" value="1"/>
</dbReference>
<protein>
    <submittedName>
        <fullName evidence="3">Polyketide cyclase</fullName>
    </submittedName>
</protein>
<evidence type="ECO:0000256" key="1">
    <source>
        <dbReference type="ARBA" id="ARBA00006817"/>
    </source>
</evidence>